<gene>
    <name evidence="2" type="ORF">KL86APRO_11560</name>
</gene>
<dbReference type="EMBL" id="FLUO01000001">
    <property type="protein sequence ID" value="SBW02248.1"/>
    <property type="molecule type" value="Genomic_DNA"/>
</dbReference>
<keyword evidence="1" id="KW-0732">Signal</keyword>
<dbReference type="Gene3D" id="3.40.190.10">
    <property type="entry name" value="Periplasmic binding protein-like II"/>
    <property type="match status" value="2"/>
</dbReference>
<dbReference type="InterPro" id="IPR011852">
    <property type="entry name" value="TRAP_TAXI"/>
</dbReference>
<feature type="chain" id="PRO_5012939572" evidence="1">
    <location>
        <begin position="30"/>
        <end position="392"/>
    </location>
</feature>
<protein>
    <submittedName>
        <fullName evidence="2">Putative Trap transporter solute receptor, taxi family</fullName>
    </submittedName>
</protein>
<accession>A0A212JSC4</accession>
<evidence type="ECO:0000256" key="1">
    <source>
        <dbReference type="SAM" id="SignalP"/>
    </source>
</evidence>
<feature type="signal peptide" evidence="1">
    <location>
        <begin position="1"/>
        <end position="29"/>
    </location>
</feature>
<reference evidence="2" key="1">
    <citation type="submission" date="2016-04" db="EMBL/GenBank/DDBJ databases">
        <authorList>
            <person name="Evans L.H."/>
            <person name="Alamgir A."/>
            <person name="Owens N."/>
            <person name="Weber N.D."/>
            <person name="Virtaneva K."/>
            <person name="Barbian K."/>
            <person name="Babar A."/>
            <person name="Rosenke K."/>
        </authorList>
    </citation>
    <scope>NUCLEOTIDE SEQUENCE</scope>
    <source>
        <strain evidence="2">86</strain>
    </source>
</reference>
<dbReference type="Pfam" id="PF16868">
    <property type="entry name" value="NMT1_3"/>
    <property type="match status" value="1"/>
</dbReference>
<dbReference type="SUPFAM" id="SSF53850">
    <property type="entry name" value="Periplasmic binding protein-like II"/>
    <property type="match status" value="1"/>
</dbReference>
<evidence type="ECO:0000313" key="2">
    <source>
        <dbReference type="EMBL" id="SBW02248.1"/>
    </source>
</evidence>
<dbReference type="AlphaFoldDB" id="A0A212JSC4"/>
<dbReference type="NCBIfam" id="TIGR02122">
    <property type="entry name" value="TRAP_TAXI"/>
    <property type="match status" value="1"/>
</dbReference>
<keyword evidence="2" id="KW-0675">Receptor</keyword>
<organism evidence="2">
    <name type="scientific">uncultured Alphaproteobacteria bacterium</name>
    <dbReference type="NCBI Taxonomy" id="91750"/>
    <lineage>
        <taxon>Bacteria</taxon>
        <taxon>Pseudomonadati</taxon>
        <taxon>Pseudomonadota</taxon>
        <taxon>Alphaproteobacteria</taxon>
        <taxon>environmental samples</taxon>
    </lineage>
</organism>
<name>A0A212JSC4_9PROT</name>
<sequence length="392" mass="42077">MGILRKHGAAGAVFAALLAGIVGVSPTFAAEPAGKPKMVTISTFDVGSSGYAEMSAVNDAVFKTFDVKVRNVPIGNSVAQLTATRSGTTQLWQSCSAHYPAFEGIQDYGTAQWGPQSLRIVYMSNRVANFSPAATKSSGVTKLADIKGKRLAWIIGDAAINMQTEAYLAFAGLTLKDVRLVEFPGYTASLRGMISGQVDVALAASSSTGTYEVEASPVGLVWLPVPHADAEGWARIQDTAPFVAPVNVTSGAGIAKGETLEGGTYPCPVIMAYAKQSADLVYWYTKMVVESWESYRDTTASGAYWQIDRALKGRQVEPWHEGAVRYFKEIGKWTPELEARQQYLLKRDSVLAAGWEAAKTSFAATGKDAKEFPAYWSEQRTAALKAAGLPLF</sequence>
<proteinExistence type="predicted"/>